<protein>
    <recommendedName>
        <fullName evidence="1">Molybdopterin molybdenumtransferase</fullName>
        <ecNumber evidence="1">2.10.1.1</ecNumber>
    </recommendedName>
</protein>
<dbReference type="SUPFAM" id="SSF53218">
    <property type="entry name" value="Molybdenum cofactor biosynthesis proteins"/>
    <property type="match status" value="1"/>
</dbReference>
<comment type="similarity">
    <text evidence="1">Belongs to the MoeA family.</text>
</comment>
<evidence type="ECO:0000313" key="4">
    <source>
        <dbReference type="Proteomes" id="UP000245380"/>
    </source>
</evidence>
<comment type="pathway">
    <text evidence="1">Cofactor biosynthesis; molybdopterin biosynthesis.</text>
</comment>
<gene>
    <name evidence="3" type="ORF">BM613_12590</name>
</gene>
<keyword evidence="4" id="KW-1185">Reference proteome</keyword>
<organism evidence="3 4">
    <name type="scientific">Sulfoacidibacillus thermotolerans</name>
    <name type="common">Acidibacillus sulfuroxidans</name>
    <dbReference type="NCBI Taxonomy" id="1765684"/>
    <lineage>
        <taxon>Bacteria</taxon>
        <taxon>Bacillati</taxon>
        <taxon>Bacillota</taxon>
        <taxon>Bacilli</taxon>
        <taxon>Bacillales</taxon>
        <taxon>Alicyclobacillaceae</taxon>
        <taxon>Sulfoacidibacillus</taxon>
    </lineage>
</organism>
<keyword evidence="1" id="KW-0460">Magnesium</keyword>
<dbReference type="PANTHER" id="PTHR10192">
    <property type="entry name" value="MOLYBDOPTERIN BIOSYNTHESIS PROTEIN"/>
    <property type="match status" value="1"/>
</dbReference>
<evidence type="ECO:0000259" key="2">
    <source>
        <dbReference type="SMART" id="SM00852"/>
    </source>
</evidence>
<dbReference type="SMART" id="SM00852">
    <property type="entry name" value="MoCF_biosynth"/>
    <property type="match status" value="1"/>
</dbReference>
<dbReference type="EMBL" id="MPDK01000031">
    <property type="protein sequence ID" value="PWI56674.1"/>
    <property type="molecule type" value="Genomic_DNA"/>
</dbReference>
<dbReference type="Proteomes" id="UP000245380">
    <property type="component" value="Unassembled WGS sequence"/>
</dbReference>
<dbReference type="GO" id="GO:0046872">
    <property type="term" value="F:metal ion binding"/>
    <property type="evidence" value="ECO:0007669"/>
    <property type="project" value="UniProtKB-UniRule"/>
</dbReference>
<feature type="domain" description="MoaB/Mog" evidence="2">
    <location>
        <begin position="163"/>
        <end position="296"/>
    </location>
</feature>
<sequence>MALAHDLTQIVPGQFKGRLFTKGHIIQEEDIAVLLSIGKEHVYVLSLEPGEVHEDDAARRMAHALVHESLTFTEPHEGKITVKAAHDGLLVIDVQALQKINEIGELVVVTKRTHIPVKAGATLAGLRAIPLVIHEEKLAEYDRVLASTQSLIRVVPFKPMKVGVVTTGSEVFKGRITDRFGPVLREKFDAYTSVQFMGQQIVDDQTASIIDAIQSFMAKGADLILVTGGMSVDPDDRSPGAIAQVATNVVSYGMPILPGSMSMLAYCGDVILLGLPGAVIYDAVTAFDLLLPLILAGQRLTRADIAAFGHGGLL</sequence>
<dbReference type="PANTHER" id="PTHR10192:SF28">
    <property type="entry name" value="MOLYBDOPTERIN MOLYBDENUMTRANSFERASE"/>
    <property type="match status" value="1"/>
</dbReference>
<evidence type="ECO:0000313" key="3">
    <source>
        <dbReference type="EMBL" id="PWI56674.1"/>
    </source>
</evidence>
<comment type="catalytic activity">
    <reaction evidence="1">
        <text>adenylyl-molybdopterin + molybdate = Mo-molybdopterin + AMP + H(+)</text>
        <dbReference type="Rhea" id="RHEA:35047"/>
        <dbReference type="ChEBI" id="CHEBI:15378"/>
        <dbReference type="ChEBI" id="CHEBI:36264"/>
        <dbReference type="ChEBI" id="CHEBI:62727"/>
        <dbReference type="ChEBI" id="CHEBI:71302"/>
        <dbReference type="ChEBI" id="CHEBI:456215"/>
    </reaction>
</comment>
<dbReference type="InterPro" id="IPR036425">
    <property type="entry name" value="MoaB/Mog-like_dom_sf"/>
</dbReference>
<dbReference type="Gene3D" id="3.40.980.10">
    <property type="entry name" value="MoaB/Mog-like domain"/>
    <property type="match status" value="1"/>
</dbReference>
<comment type="cofactor">
    <cofactor evidence="1">
        <name>Mg(2+)</name>
        <dbReference type="ChEBI" id="CHEBI:18420"/>
    </cofactor>
</comment>
<keyword evidence="1" id="KW-0479">Metal-binding</keyword>
<reference evidence="3 4" key="1">
    <citation type="submission" date="2016-11" db="EMBL/GenBank/DDBJ databases">
        <title>Comparative genomics of Acidibacillus ferroxidans species.</title>
        <authorList>
            <person name="Oliveira G."/>
            <person name="Nunes G."/>
            <person name="Oliveira R."/>
            <person name="Araujo F."/>
            <person name="Salim A."/>
            <person name="Scholte L."/>
            <person name="Morais D."/>
            <person name="Nancucheo I."/>
            <person name="Johnson D.B."/>
            <person name="Grail B."/>
            <person name="Bittencourt J."/>
            <person name="Valadares R."/>
        </authorList>
    </citation>
    <scope>NUCLEOTIDE SEQUENCE [LARGE SCALE GENOMIC DNA]</scope>
    <source>
        <strain evidence="3 4">Y002</strain>
    </source>
</reference>
<keyword evidence="1" id="KW-0500">Molybdenum</keyword>
<proteinExistence type="inferred from homology"/>
<dbReference type="InterPro" id="IPR038987">
    <property type="entry name" value="MoeA-like"/>
</dbReference>
<evidence type="ECO:0000256" key="1">
    <source>
        <dbReference type="RuleBase" id="RU365090"/>
    </source>
</evidence>
<accession>A0A2U3D5X2</accession>
<name>A0A2U3D5X2_SULT2</name>
<keyword evidence="1" id="KW-0501">Molybdenum cofactor biosynthesis</keyword>
<dbReference type="GO" id="GO:0006777">
    <property type="term" value="P:Mo-molybdopterin cofactor biosynthetic process"/>
    <property type="evidence" value="ECO:0007669"/>
    <property type="project" value="UniProtKB-UniRule"/>
</dbReference>
<keyword evidence="1" id="KW-0808">Transferase</keyword>
<dbReference type="GO" id="GO:0005829">
    <property type="term" value="C:cytosol"/>
    <property type="evidence" value="ECO:0007669"/>
    <property type="project" value="TreeGrafter"/>
</dbReference>
<dbReference type="Pfam" id="PF00994">
    <property type="entry name" value="MoCF_biosynth"/>
    <property type="match status" value="1"/>
</dbReference>
<dbReference type="InterPro" id="IPR001453">
    <property type="entry name" value="MoaB/Mog_dom"/>
</dbReference>
<dbReference type="OrthoDB" id="9767940at2"/>
<dbReference type="UniPathway" id="UPA00344"/>
<comment type="caution">
    <text evidence="3">The sequence shown here is derived from an EMBL/GenBank/DDBJ whole genome shotgun (WGS) entry which is preliminary data.</text>
</comment>
<dbReference type="AlphaFoldDB" id="A0A2U3D5X2"/>
<comment type="function">
    <text evidence="1">Catalyzes the insertion of molybdate into adenylated molybdopterin with the concomitant release of AMP.</text>
</comment>
<dbReference type="GO" id="GO:0061599">
    <property type="term" value="F:molybdopterin molybdotransferase activity"/>
    <property type="evidence" value="ECO:0007669"/>
    <property type="project" value="UniProtKB-UniRule"/>
</dbReference>
<dbReference type="CDD" id="cd03522">
    <property type="entry name" value="MoeA_like"/>
    <property type="match status" value="1"/>
</dbReference>
<dbReference type="EC" id="2.10.1.1" evidence="1"/>